<evidence type="ECO:0000256" key="13">
    <source>
        <dbReference type="ARBA" id="ARBA00034430"/>
    </source>
</evidence>
<evidence type="ECO:0000256" key="12">
    <source>
        <dbReference type="ARBA" id="ARBA00023303"/>
    </source>
</evidence>
<dbReference type="PRINTS" id="PR01333">
    <property type="entry name" value="2POREKCHANEL"/>
</dbReference>
<accession>A0A482X0J9</accession>
<dbReference type="PRINTS" id="PR01588">
    <property type="entry name" value="THIKCHANNEL"/>
</dbReference>
<evidence type="ECO:0000256" key="6">
    <source>
        <dbReference type="ARBA" id="ARBA00022723"/>
    </source>
</evidence>
<evidence type="ECO:0000313" key="18">
    <source>
        <dbReference type="Proteomes" id="UP000291343"/>
    </source>
</evidence>
<dbReference type="AlphaFoldDB" id="A0A482X0J9"/>
<comment type="caution">
    <text evidence="17">The sequence shown here is derived from an EMBL/GenBank/DDBJ whole genome shotgun (WGS) entry which is preliminary data.</text>
</comment>
<dbReference type="GO" id="GO:0015271">
    <property type="term" value="F:outward rectifier potassium channel activity"/>
    <property type="evidence" value="ECO:0007669"/>
    <property type="project" value="TreeGrafter"/>
</dbReference>
<dbReference type="InterPro" id="IPR013099">
    <property type="entry name" value="K_chnl_dom"/>
</dbReference>
<feature type="domain" description="Potassium channel" evidence="16">
    <location>
        <begin position="223"/>
        <end position="299"/>
    </location>
</feature>
<keyword evidence="7" id="KW-0630">Potassium</keyword>
<comment type="subcellular location">
    <subcellularLocation>
        <location evidence="1">Cell membrane</location>
        <topology evidence="1">Multi-pass membrane protein</topology>
    </subcellularLocation>
</comment>
<sequence length="459" mass="52310">MAGCVSLLGLGEDNVRVGLLAVLLLAYMLFGALLFNRLESGVGDNQQAVLSAEGEEIYQQLRELLVVSQRLRSNSSTSEQDTQLILQYLIQYHRQYRSDNLCANNSERQVDDWDLASSFHFVSTIVSTIGYGNTTPRTTAGRVAVLIYGFLGCSSGILFFNLFLERIITLLAYILRWFHMRKLKRLNKALHQHHTSNEDEDSLDEWKPSVYWVMLCLAVSSVFIACCASFFYCQMENWTFSEAIYFCFISFATIGFGDYVSTQAKQYPYDCLYRGLNFVFIVLGCCCTYSLFNVTSIVIKQALNWMILRLDCRCWDKKGEAGRMLRRHSLRLQQLQRQQRRRSSFAVPRNIRRSQKVITRRTPMCDVVAHTGGDTDSMYNSDGGERKMSGELISMKDFLSSNKVSLAVMQKQLYETAQMQHGNSEEIMNNSSGRHRFTPGTVGPLAIVTRKLAENSNGR</sequence>
<evidence type="ECO:0000256" key="5">
    <source>
        <dbReference type="ARBA" id="ARBA00022692"/>
    </source>
</evidence>
<gene>
    <name evidence="17" type="ORF">LSTR_LSTR000898</name>
</gene>
<keyword evidence="2 14" id="KW-0813">Transport</keyword>
<dbReference type="OrthoDB" id="297496at2759"/>
<dbReference type="PANTHER" id="PTHR11003:SF10">
    <property type="entry name" value="POTASSIUM CHANNEL DOMAIN-CONTAINING PROTEIN"/>
    <property type="match status" value="1"/>
</dbReference>
<evidence type="ECO:0000256" key="14">
    <source>
        <dbReference type="RuleBase" id="RU003857"/>
    </source>
</evidence>
<name>A0A482X0J9_LAOST</name>
<evidence type="ECO:0000256" key="15">
    <source>
        <dbReference type="SAM" id="Phobius"/>
    </source>
</evidence>
<feature type="transmembrane region" description="Helical" evidence="15">
    <location>
        <begin position="243"/>
        <end position="260"/>
    </location>
</feature>
<comment type="catalytic activity">
    <reaction evidence="13">
        <text>K(+)(in) = K(+)(out)</text>
        <dbReference type="Rhea" id="RHEA:29463"/>
        <dbReference type="ChEBI" id="CHEBI:29103"/>
    </reaction>
</comment>
<keyword evidence="10 14" id="KW-0406">Ion transport</keyword>
<dbReference type="GO" id="GO:0046872">
    <property type="term" value="F:metal ion binding"/>
    <property type="evidence" value="ECO:0007669"/>
    <property type="project" value="UniProtKB-KW"/>
</dbReference>
<keyword evidence="3" id="KW-1003">Cell membrane</keyword>
<dbReference type="Proteomes" id="UP000291343">
    <property type="component" value="Unassembled WGS sequence"/>
</dbReference>
<dbReference type="STRING" id="195883.A0A482X0J9"/>
<dbReference type="PANTHER" id="PTHR11003">
    <property type="entry name" value="POTASSIUM CHANNEL, SUBFAMILY K"/>
    <property type="match status" value="1"/>
</dbReference>
<evidence type="ECO:0000256" key="11">
    <source>
        <dbReference type="ARBA" id="ARBA00023136"/>
    </source>
</evidence>
<organism evidence="17 18">
    <name type="scientific">Laodelphax striatellus</name>
    <name type="common">Small brown planthopper</name>
    <name type="synonym">Delphax striatella</name>
    <dbReference type="NCBI Taxonomy" id="195883"/>
    <lineage>
        <taxon>Eukaryota</taxon>
        <taxon>Metazoa</taxon>
        <taxon>Ecdysozoa</taxon>
        <taxon>Arthropoda</taxon>
        <taxon>Hexapoda</taxon>
        <taxon>Insecta</taxon>
        <taxon>Pterygota</taxon>
        <taxon>Neoptera</taxon>
        <taxon>Paraneoptera</taxon>
        <taxon>Hemiptera</taxon>
        <taxon>Auchenorrhyncha</taxon>
        <taxon>Fulgoroidea</taxon>
        <taxon>Delphacidae</taxon>
        <taxon>Criomorphinae</taxon>
        <taxon>Laodelphax</taxon>
    </lineage>
</organism>
<keyword evidence="5 14" id="KW-0812">Transmembrane</keyword>
<dbReference type="SMR" id="A0A482X0J9"/>
<dbReference type="Pfam" id="PF07885">
    <property type="entry name" value="Ion_trans_2"/>
    <property type="match status" value="2"/>
</dbReference>
<dbReference type="InterPro" id="IPR005410">
    <property type="entry name" value="2pore_dom_K_chnl_THIK"/>
</dbReference>
<evidence type="ECO:0000256" key="4">
    <source>
        <dbReference type="ARBA" id="ARBA00022538"/>
    </source>
</evidence>
<keyword evidence="6" id="KW-0479">Metal-binding</keyword>
<keyword evidence="4" id="KW-0633">Potassium transport</keyword>
<comment type="similarity">
    <text evidence="14">Belongs to the two pore domain potassium channel (TC 1.A.1.8) family.</text>
</comment>
<dbReference type="GO" id="GO:0034702">
    <property type="term" value="C:monoatomic ion channel complex"/>
    <property type="evidence" value="ECO:0007669"/>
    <property type="project" value="UniProtKB-KW"/>
</dbReference>
<evidence type="ECO:0000313" key="17">
    <source>
        <dbReference type="EMBL" id="RZF39377.1"/>
    </source>
</evidence>
<keyword evidence="12 14" id="KW-0407">Ion channel</keyword>
<proteinExistence type="inferred from homology"/>
<evidence type="ECO:0000256" key="8">
    <source>
        <dbReference type="ARBA" id="ARBA00022882"/>
    </source>
</evidence>
<feature type="transmembrane region" description="Helical" evidence="15">
    <location>
        <begin position="272"/>
        <end position="292"/>
    </location>
</feature>
<dbReference type="GO" id="GO:0030322">
    <property type="term" value="P:stabilization of membrane potential"/>
    <property type="evidence" value="ECO:0007669"/>
    <property type="project" value="TreeGrafter"/>
</dbReference>
<evidence type="ECO:0000256" key="1">
    <source>
        <dbReference type="ARBA" id="ARBA00004651"/>
    </source>
</evidence>
<evidence type="ECO:0000256" key="10">
    <source>
        <dbReference type="ARBA" id="ARBA00023065"/>
    </source>
</evidence>
<dbReference type="SUPFAM" id="SSF81324">
    <property type="entry name" value="Voltage-gated potassium channels"/>
    <property type="match status" value="2"/>
</dbReference>
<feature type="transmembrane region" description="Helical" evidence="15">
    <location>
        <begin position="210"/>
        <end position="231"/>
    </location>
</feature>
<dbReference type="Gene3D" id="1.10.287.70">
    <property type="match status" value="1"/>
</dbReference>
<dbReference type="EMBL" id="QKKF02019844">
    <property type="protein sequence ID" value="RZF39377.1"/>
    <property type="molecule type" value="Genomic_DNA"/>
</dbReference>
<evidence type="ECO:0000256" key="2">
    <source>
        <dbReference type="ARBA" id="ARBA00022448"/>
    </source>
</evidence>
<keyword evidence="18" id="KW-1185">Reference proteome</keyword>
<dbReference type="InterPro" id="IPR003280">
    <property type="entry name" value="2pore_dom_K_chnl"/>
</dbReference>
<reference evidence="17 18" key="1">
    <citation type="journal article" date="2017" name="Gigascience">
        <title>Genome sequence of the small brown planthopper, Laodelphax striatellus.</title>
        <authorList>
            <person name="Zhu J."/>
            <person name="Jiang F."/>
            <person name="Wang X."/>
            <person name="Yang P."/>
            <person name="Bao Y."/>
            <person name="Zhao W."/>
            <person name="Wang W."/>
            <person name="Lu H."/>
            <person name="Wang Q."/>
            <person name="Cui N."/>
            <person name="Li J."/>
            <person name="Chen X."/>
            <person name="Luo L."/>
            <person name="Yu J."/>
            <person name="Kang L."/>
            <person name="Cui F."/>
        </authorList>
    </citation>
    <scope>NUCLEOTIDE SEQUENCE [LARGE SCALE GENOMIC DNA]</scope>
    <source>
        <strain evidence="17">Lst14</strain>
    </source>
</reference>
<dbReference type="GO" id="GO:0005886">
    <property type="term" value="C:plasma membrane"/>
    <property type="evidence" value="ECO:0007669"/>
    <property type="project" value="UniProtKB-SubCell"/>
</dbReference>
<feature type="domain" description="Potassium channel" evidence="16">
    <location>
        <begin position="108"/>
        <end position="167"/>
    </location>
</feature>
<keyword evidence="8" id="KW-0851">Voltage-gated channel</keyword>
<feature type="transmembrane region" description="Helical" evidence="15">
    <location>
        <begin position="145"/>
        <end position="175"/>
    </location>
</feature>
<evidence type="ECO:0000259" key="16">
    <source>
        <dbReference type="Pfam" id="PF07885"/>
    </source>
</evidence>
<evidence type="ECO:0000256" key="7">
    <source>
        <dbReference type="ARBA" id="ARBA00022826"/>
    </source>
</evidence>
<evidence type="ECO:0000256" key="9">
    <source>
        <dbReference type="ARBA" id="ARBA00022989"/>
    </source>
</evidence>
<protein>
    <recommendedName>
        <fullName evidence="16">Potassium channel domain-containing protein</fullName>
    </recommendedName>
</protein>
<dbReference type="GO" id="GO:0022841">
    <property type="term" value="F:potassium ion leak channel activity"/>
    <property type="evidence" value="ECO:0007669"/>
    <property type="project" value="TreeGrafter"/>
</dbReference>
<evidence type="ECO:0000256" key="3">
    <source>
        <dbReference type="ARBA" id="ARBA00022475"/>
    </source>
</evidence>
<keyword evidence="11 15" id="KW-0472">Membrane</keyword>
<keyword evidence="7" id="KW-0631">Potassium channel</keyword>
<dbReference type="InParanoid" id="A0A482X0J9"/>
<feature type="transmembrane region" description="Helical" evidence="15">
    <location>
        <begin position="15"/>
        <end position="35"/>
    </location>
</feature>
<keyword evidence="9 15" id="KW-1133">Transmembrane helix</keyword>